<feature type="region of interest" description="Disordered" evidence="4">
    <location>
        <begin position="25"/>
        <end position="48"/>
    </location>
</feature>
<dbReference type="Pfam" id="PF03534">
    <property type="entry name" value="SpvB"/>
    <property type="match status" value="1"/>
</dbReference>
<dbReference type="GO" id="GO:0005576">
    <property type="term" value="C:extracellular region"/>
    <property type="evidence" value="ECO:0007669"/>
    <property type="project" value="UniProtKB-SubCell"/>
</dbReference>
<dbReference type="Gene3D" id="2.60.40.2700">
    <property type="match status" value="1"/>
</dbReference>
<evidence type="ECO:0000256" key="2">
    <source>
        <dbReference type="ARBA" id="ARBA00022525"/>
    </source>
</evidence>
<comment type="subcellular location">
    <subcellularLocation>
        <location evidence="1">Secreted</location>
    </subcellularLocation>
</comment>
<organism evidence="6 7">
    <name type="scientific">Arachidicoccus ginsenosidivorans</name>
    <dbReference type="NCBI Taxonomy" id="496057"/>
    <lineage>
        <taxon>Bacteria</taxon>
        <taxon>Pseudomonadati</taxon>
        <taxon>Bacteroidota</taxon>
        <taxon>Chitinophagia</taxon>
        <taxon>Chitinophagales</taxon>
        <taxon>Chitinophagaceae</taxon>
        <taxon>Arachidicoccus</taxon>
    </lineage>
</organism>
<sequence length="685" mass="73911">MRRILLLLILLGCYQIISAQDSTNKPQKQEVKSGIASPMTLPPPPGGGTIDGPTHVTYGQTYNYSFQYLYPNVTWAASNGLVISSTSTTAEVVWSGSIGVVSSEESSFHADYAYGGPNVLQPSYNPLIPEQPLTGTLSVYSNGTLEASIDVTITVAPLNGGNISAKTQVVVEGQTPSSLTYSGASGGTGLAFDYQWQMSTDENTWSDIPGATGLTYNPGLPQSKYSYYRVIATQGSAQAYSSVASINKILTATPPPIVPVQDDNYTIDLSKMVGTTEGKLNVNSSGGSQYSIPIQVLPGTNGLQPNISLYYNSRAGSGIAAKGWNLSCLSEIKRAGKSFYFDGKRSPVSFSNSNDVFELDGQRLFAISGENGADGTIYGKESEDYSKIVSYGGTENTGPDWFQVTQKDGTIMEYGRVANAKYAAYNATYIWLLNKVTDRNGNYCLFKYNVDPEQEAFALIEIDYTGNDATGLQPYNKILFSYSIKPHPENTLQFKDGVAVKNPYLLDTISVINSSGTVMRRYLCGYFVSRGQYYLKTVSESGSDGSIRNPLIFNYGSSAASSPVALSPMLSGLQTDGSIYSGNFHGNGIYGLISANCTINNNGLTEYLGFSMYGKVANDPEHPLLKLDYSETLNGSNIVYDLPNGPRGRYDALTSDYDGDGKADVLFCGFSDSSGVRKLKRYKLI</sequence>
<name>A0A5B8VNN1_9BACT</name>
<gene>
    <name evidence="6" type="ORF">FSB73_09410</name>
</gene>
<evidence type="ECO:0008006" key="8">
    <source>
        <dbReference type="Google" id="ProtNLM"/>
    </source>
</evidence>
<feature type="signal peptide" evidence="5">
    <location>
        <begin position="1"/>
        <end position="19"/>
    </location>
</feature>
<evidence type="ECO:0000313" key="6">
    <source>
        <dbReference type="EMBL" id="QEC71848.1"/>
    </source>
</evidence>
<reference evidence="6 7" key="1">
    <citation type="journal article" date="2017" name="Int. J. Syst. Evol. Microbiol.">
        <title>Arachidicoccus ginsenosidivorans sp. nov., with ginsenoside-converting activity isolated from ginseng cultivating soil.</title>
        <authorList>
            <person name="Siddiqi M.Z."/>
            <person name="Aslam Z."/>
            <person name="Im W.T."/>
        </authorList>
    </citation>
    <scope>NUCLEOTIDE SEQUENCE [LARGE SCALE GENOMIC DNA]</scope>
    <source>
        <strain evidence="6 7">Gsoil 809</strain>
    </source>
</reference>
<dbReference type="GO" id="GO:0005737">
    <property type="term" value="C:cytoplasm"/>
    <property type="evidence" value="ECO:0007669"/>
    <property type="project" value="InterPro"/>
</dbReference>
<keyword evidence="7" id="KW-1185">Reference proteome</keyword>
<keyword evidence="2" id="KW-0964">Secreted</keyword>
<proteinExistence type="predicted"/>
<keyword evidence="3" id="KW-0843">Virulence</keyword>
<dbReference type="Proteomes" id="UP000321291">
    <property type="component" value="Chromosome"/>
</dbReference>
<evidence type="ECO:0000256" key="4">
    <source>
        <dbReference type="SAM" id="MobiDB-lite"/>
    </source>
</evidence>
<evidence type="ECO:0000313" key="7">
    <source>
        <dbReference type="Proteomes" id="UP000321291"/>
    </source>
</evidence>
<keyword evidence="5" id="KW-0732">Signal</keyword>
<accession>A0A5B8VNN1</accession>
<protein>
    <recommendedName>
        <fullName evidence="8">VCBS repeat-containing protein</fullName>
    </recommendedName>
</protein>
<dbReference type="InterPro" id="IPR003284">
    <property type="entry name" value="Sal_SpvB"/>
</dbReference>
<evidence type="ECO:0000256" key="3">
    <source>
        <dbReference type="ARBA" id="ARBA00023026"/>
    </source>
</evidence>
<dbReference type="AlphaFoldDB" id="A0A5B8VNN1"/>
<feature type="chain" id="PRO_5023137252" description="VCBS repeat-containing protein" evidence="5">
    <location>
        <begin position="20"/>
        <end position="685"/>
    </location>
</feature>
<dbReference type="OrthoDB" id="5726170at2"/>
<evidence type="ECO:0000256" key="1">
    <source>
        <dbReference type="ARBA" id="ARBA00004613"/>
    </source>
</evidence>
<dbReference type="EMBL" id="CP042434">
    <property type="protein sequence ID" value="QEC71848.1"/>
    <property type="molecule type" value="Genomic_DNA"/>
</dbReference>
<dbReference type="KEGG" id="agi:FSB73_09410"/>
<dbReference type="RefSeq" id="WP_146781261.1">
    <property type="nucleotide sequence ID" value="NZ_CP042434.1"/>
</dbReference>
<evidence type="ECO:0000256" key="5">
    <source>
        <dbReference type="SAM" id="SignalP"/>
    </source>
</evidence>